<dbReference type="Gene3D" id="3.90.1720.10">
    <property type="entry name" value="endopeptidase domain like (from Nostoc punctiforme)"/>
    <property type="match status" value="1"/>
</dbReference>
<dbReference type="Pfam" id="PF05257">
    <property type="entry name" value="CHAP"/>
    <property type="match status" value="1"/>
</dbReference>
<evidence type="ECO:0000256" key="2">
    <source>
        <dbReference type="SAM" id="MobiDB-lite"/>
    </source>
</evidence>
<feature type="compositionally biased region" description="Pro residues" evidence="2">
    <location>
        <begin position="152"/>
        <end position="162"/>
    </location>
</feature>
<dbReference type="SMART" id="SM00047">
    <property type="entry name" value="LYZ2"/>
    <property type="match status" value="1"/>
</dbReference>
<dbReference type="InterPro" id="IPR038765">
    <property type="entry name" value="Papain-like_cys_pep_sf"/>
</dbReference>
<dbReference type="Pfam" id="PF01832">
    <property type="entry name" value="Glucosaminidase"/>
    <property type="match status" value="1"/>
</dbReference>
<name>A0ABT2F4S7_9STAP</name>
<evidence type="ECO:0000259" key="3">
    <source>
        <dbReference type="PROSITE" id="PS50911"/>
    </source>
</evidence>
<reference evidence="4 5" key="1">
    <citation type="journal article" date="2023" name="Int. J. Syst. Evol. Microbiol.">
        <title>Streptococcus sciuri sp. nov., Staphylococcus marylandisciuri sp. nov. and Staphylococcus americanisciuri sp. nov., isolated from faeces of eastern grey squirrel (Sciurus carolinensis).</title>
        <authorList>
            <person name="Volokhov D.V."/>
            <person name="Zagorodnyaya T.A."/>
            <person name="Furtak V.A."/>
            <person name="Nattanmai G."/>
            <person name="Randall L."/>
            <person name="Jose S."/>
            <person name="Gao Y."/>
            <person name="Eisenberg T."/>
            <person name="Delmonte P."/>
            <person name="Blom J."/>
            <person name="Mitchell K.K."/>
        </authorList>
    </citation>
    <scope>NUCLEOTIDE SEQUENCE [LARGE SCALE GENOMIC DNA]</scope>
    <source>
        <strain evidence="4 5">GRT3</strain>
    </source>
</reference>
<keyword evidence="5" id="KW-1185">Reference proteome</keyword>
<dbReference type="RefSeq" id="WP_259200847.1">
    <property type="nucleotide sequence ID" value="NZ_JANUXY010000012.1"/>
</dbReference>
<dbReference type="PROSITE" id="PS50911">
    <property type="entry name" value="CHAP"/>
    <property type="match status" value="1"/>
</dbReference>
<evidence type="ECO:0000313" key="4">
    <source>
        <dbReference type="EMBL" id="MCS4487183.1"/>
    </source>
</evidence>
<protein>
    <submittedName>
        <fullName evidence="4">Glucosaminidase domain-containing protein</fullName>
    </submittedName>
</protein>
<comment type="similarity">
    <text evidence="1">In the N-terminal section; belongs to the N-acetylmuramoyl-L-alanine amidase 2 family.</text>
</comment>
<gene>
    <name evidence="4" type="ORF">NXS11_09935</name>
</gene>
<dbReference type="InterPro" id="IPR002901">
    <property type="entry name" value="MGlyc_endo_b_GlcNAc-like_dom"/>
</dbReference>
<sequence>MALPATGKPTAAQVVTWARDLANRRAGVDVDGYYGYQCWDLPNYILKKYWGFVTWGNANAMANQSNYRGHDFKIYRNTPSFIPQPGDWAVWAGSNPGHVNIVVGPSSTTRFWAVDQNWNSPNSFRGYPAQLINHTYDGVTHFVRPPYKAEPKPAPTPTPTSPKPATQPSTPKPVEKAPEQPIFKDVTKVIYTLKRDDFGQRDKFEHRVAWGRKRQGKVKGITVKNAHTMRSVHDLYNDRNQYINTSDYPHYYVDYTGTWSPRDEAYEVPDDSDNIVIEICGDYVDDRDAFFLSEFWAIMLGWEIFEKYNLKFDYKSLKVDDAIWRSLKEHVNWDFVKNGFPSQEKLEELAKVLAGLYANKKALLANVGSEKITKSKIKTVVKNAETVVKPNAPTSTPTPPKPATPTNNNPKIIIEKSNYTFAQALNLQMLRGMPMKSVSGGWIHATRQQTSDAMNTSKIWGDATQRYQMLNLGKYQGVPVAKLNQILSGKGTLHNQGQAFADACKKYDLNEIYLIAHAFLESGYGKSNFASGRYGIYNFFGIGAFDSNPNNAITFARSQGWTTASKGIIGGAKFVREGYINKGQNTLYRMRWNPKNPATHQYATAIEWCQHQATTIANLYKQIGLQGVYYTQDQYK</sequence>
<feature type="region of interest" description="Disordered" evidence="2">
    <location>
        <begin position="143"/>
        <end position="179"/>
    </location>
</feature>
<dbReference type="Gene3D" id="1.10.530.10">
    <property type="match status" value="1"/>
</dbReference>
<feature type="domain" description="Peptidase C51" evidence="3">
    <location>
        <begin position="13"/>
        <end position="144"/>
    </location>
</feature>
<feature type="region of interest" description="Disordered" evidence="2">
    <location>
        <begin position="388"/>
        <end position="409"/>
    </location>
</feature>
<dbReference type="Proteomes" id="UP001205609">
    <property type="component" value="Unassembled WGS sequence"/>
</dbReference>
<dbReference type="EMBL" id="JANUXY010000012">
    <property type="protein sequence ID" value="MCS4487183.1"/>
    <property type="molecule type" value="Genomic_DNA"/>
</dbReference>
<comment type="caution">
    <text evidence="4">The sequence shown here is derived from an EMBL/GenBank/DDBJ whole genome shotgun (WGS) entry which is preliminary data.</text>
</comment>
<evidence type="ECO:0000256" key="1">
    <source>
        <dbReference type="ARBA" id="ARBA00006088"/>
    </source>
</evidence>
<organism evidence="4 5">
    <name type="scientific">Staphylococcus americanisciuri</name>
    <dbReference type="NCBI Taxonomy" id="2973940"/>
    <lineage>
        <taxon>Bacteria</taxon>
        <taxon>Bacillati</taxon>
        <taxon>Bacillota</taxon>
        <taxon>Bacilli</taxon>
        <taxon>Bacillales</taxon>
        <taxon>Staphylococcaceae</taxon>
        <taxon>Staphylococcus</taxon>
    </lineage>
</organism>
<dbReference type="SUPFAM" id="SSF54001">
    <property type="entry name" value="Cysteine proteinases"/>
    <property type="match status" value="1"/>
</dbReference>
<accession>A0ABT2F4S7</accession>
<proteinExistence type="inferred from homology"/>
<dbReference type="InterPro" id="IPR007921">
    <property type="entry name" value="CHAP_dom"/>
</dbReference>
<evidence type="ECO:0000313" key="5">
    <source>
        <dbReference type="Proteomes" id="UP001205609"/>
    </source>
</evidence>